<dbReference type="AlphaFoldDB" id="A0A1M6K3T2"/>
<keyword evidence="4" id="KW-1185">Reference proteome</keyword>
<protein>
    <submittedName>
        <fullName evidence="3">DUF4097 and DUF4098 domain-containing protein YvlB</fullName>
    </submittedName>
</protein>
<organism evidence="3 4">
    <name type="scientific">Alicyclobacillus tolerans</name>
    <dbReference type="NCBI Taxonomy" id="90970"/>
    <lineage>
        <taxon>Bacteria</taxon>
        <taxon>Bacillati</taxon>
        <taxon>Bacillota</taxon>
        <taxon>Bacilli</taxon>
        <taxon>Bacillales</taxon>
        <taxon>Alicyclobacillaceae</taxon>
        <taxon>Alicyclobacillus</taxon>
    </lineage>
</organism>
<dbReference type="EMBL" id="FRAF01000001">
    <property type="protein sequence ID" value="SHJ53611.1"/>
    <property type="molecule type" value="Genomic_DNA"/>
</dbReference>
<sequence length="335" mass="37947">MAQHDSERMKILEMLESGKINADEAHRLLQAIDQKSVRTFTLPPLSTHIDKATQEWKQWGSQLKTILADSMTDLRRNIEQQGEEWLFWQNTVKAVHELHLPPSIKDLSFSLQNGEVHVEGWSEPYSRVYIHATMRQATQEDAKTYLAECLENTQTESSSRLRLANTRDKNLLLRAHIDIFVPKNVEMHLRIHSHNGAIDALNTDVKTMHVETLNGAIILQGVNAEQIRLESFNGRIQLFDSIHSKTEHLTANTKNGKIEISGIHHQGQVSGTLRTSVGSIQLDETEFTAERELGAFKNSVRFQRLISDTSSHTEIFCRTNNGSIALSSISNPGRK</sequence>
<dbReference type="Pfam" id="PF13349">
    <property type="entry name" value="DUF4097"/>
    <property type="match status" value="1"/>
</dbReference>
<evidence type="ECO:0000259" key="2">
    <source>
        <dbReference type="Pfam" id="PF22746"/>
    </source>
</evidence>
<name>A0A1M6K3T2_9BACL</name>
<dbReference type="OrthoDB" id="2371737at2"/>
<evidence type="ECO:0000313" key="3">
    <source>
        <dbReference type="EMBL" id="SHJ53611.1"/>
    </source>
</evidence>
<evidence type="ECO:0000259" key="1">
    <source>
        <dbReference type="Pfam" id="PF13349"/>
    </source>
</evidence>
<dbReference type="RefSeq" id="WP_072872642.1">
    <property type="nucleotide sequence ID" value="NZ_FRAF01000001.1"/>
</dbReference>
<feature type="domain" description="DUF4097" evidence="1">
    <location>
        <begin position="173"/>
        <end position="289"/>
    </location>
</feature>
<gene>
    <name evidence="3" type="ORF">SAMN05443507_101140</name>
</gene>
<evidence type="ECO:0000313" key="4">
    <source>
        <dbReference type="Proteomes" id="UP000184016"/>
    </source>
</evidence>
<accession>A0A1M6K3T2</accession>
<dbReference type="InterPro" id="IPR025164">
    <property type="entry name" value="Toastrack_DUF4097"/>
</dbReference>
<dbReference type="InterPro" id="IPR053959">
    <property type="entry name" value="YvlB/LiaX_N"/>
</dbReference>
<dbReference type="Proteomes" id="UP000184016">
    <property type="component" value="Unassembled WGS sequence"/>
</dbReference>
<proteinExistence type="predicted"/>
<reference evidence="4" key="1">
    <citation type="submission" date="2016-11" db="EMBL/GenBank/DDBJ databases">
        <authorList>
            <person name="Varghese N."/>
            <person name="Submissions S."/>
        </authorList>
    </citation>
    <scope>NUCLEOTIDE SEQUENCE [LARGE SCALE GENOMIC DNA]</scope>
    <source>
        <strain evidence="4">USBA-503</strain>
    </source>
</reference>
<dbReference type="Pfam" id="PF22746">
    <property type="entry name" value="SHOCT-like_DUF2089-C"/>
    <property type="match status" value="1"/>
</dbReference>
<feature type="domain" description="YvlB/LiaX N-terminal" evidence="2">
    <location>
        <begin position="7"/>
        <end position="35"/>
    </location>
</feature>
<dbReference type="STRING" id="1830138.SAMN05443507_101140"/>